<keyword evidence="9" id="KW-0325">Glycoprotein</keyword>
<evidence type="ECO:0000256" key="7">
    <source>
        <dbReference type="ARBA" id="ARBA00022989"/>
    </source>
</evidence>
<proteinExistence type="predicted"/>
<keyword evidence="8" id="KW-0472">Membrane</keyword>
<dbReference type="GO" id="GO:0005789">
    <property type="term" value="C:endoplasmic reticulum membrane"/>
    <property type="evidence" value="ECO:0007669"/>
    <property type="project" value="UniProtKB-SubCell"/>
</dbReference>
<keyword evidence="4" id="KW-0808">Transferase</keyword>
<evidence type="ECO:0000256" key="5">
    <source>
        <dbReference type="ARBA" id="ARBA00022692"/>
    </source>
</evidence>
<dbReference type="Gene3D" id="3.40.720.10">
    <property type="entry name" value="Alkaline Phosphatase, subunit A"/>
    <property type="match status" value="1"/>
</dbReference>
<dbReference type="EMBL" id="CAXKWB010010605">
    <property type="protein sequence ID" value="CAL4098624.1"/>
    <property type="molecule type" value="Genomic_DNA"/>
</dbReference>
<dbReference type="Proteomes" id="UP001497623">
    <property type="component" value="Unassembled WGS sequence"/>
</dbReference>
<dbReference type="CDD" id="cd16023">
    <property type="entry name" value="GPI_EPT_3"/>
    <property type="match status" value="1"/>
</dbReference>
<evidence type="ECO:0008006" key="12">
    <source>
        <dbReference type="Google" id="ProtNLM"/>
    </source>
</evidence>
<dbReference type="PROSITE" id="PS51257">
    <property type="entry name" value="PROKAR_LIPOPROTEIN"/>
    <property type="match status" value="1"/>
</dbReference>
<evidence type="ECO:0000256" key="3">
    <source>
        <dbReference type="ARBA" id="ARBA00022502"/>
    </source>
</evidence>
<evidence type="ECO:0000256" key="8">
    <source>
        <dbReference type="ARBA" id="ARBA00023136"/>
    </source>
</evidence>
<dbReference type="InterPro" id="IPR039524">
    <property type="entry name" value="PIGO/GPI13"/>
</dbReference>
<gene>
    <name evidence="10" type="ORF">MNOR_LOCUS16280</name>
</gene>
<evidence type="ECO:0000256" key="6">
    <source>
        <dbReference type="ARBA" id="ARBA00022824"/>
    </source>
</evidence>
<keyword evidence="5" id="KW-0812">Transmembrane</keyword>
<evidence type="ECO:0000256" key="4">
    <source>
        <dbReference type="ARBA" id="ARBA00022679"/>
    </source>
</evidence>
<dbReference type="GO" id="GO:0051377">
    <property type="term" value="F:mannose-ethanolamine phosphotransferase activity"/>
    <property type="evidence" value="ECO:0007669"/>
    <property type="project" value="InterPro"/>
</dbReference>
<evidence type="ECO:0000256" key="2">
    <source>
        <dbReference type="ARBA" id="ARBA00004687"/>
    </source>
</evidence>
<dbReference type="SUPFAM" id="SSF53649">
    <property type="entry name" value="Alkaline phosphatase-like"/>
    <property type="match status" value="1"/>
</dbReference>
<keyword evidence="6" id="KW-0256">Endoplasmic reticulum</keyword>
<comment type="pathway">
    <text evidence="2">Glycolipid biosynthesis; glycosylphosphatidylinositol-anchor biosynthesis.</text>
</comment>
<keyword evidence="11" id="KW-1185">Reference proteome</keyword>
<dbReference type="GO" id="GO:0006506">
    <property type="term" value="P:GPI anchor biosynthetic process"/>
    <property type="evidence" value="ECO:0007669"/>
    <property type="project" value="UniProtKB-KW"/>
</dbReference>
<keyword evidence="3" id="KW-0337">GPI-anchor biosynthesis</keyword>
<evidence type="ECO:0000313" key="11">
    <source>
        <dbReference type="Proteomes" id="UP001497623"/>
    </source>
</evidence>
<dbReference type="AlphaFoldDB" id="A0AAV2QRR5"/>
<dbReference type="PANTHER" id="PTHR23071:SF1">
    <property type="entry name" value="GPI ETHANOLAMINE PHOSPHATE TRANSFERASE 3"/>
    <property type="match status" value="1"/>
</dbReference>
<accession>A0AAV2QRR5</accession>
<protein>
    <recommendedName>
        <fullName evidence="12">GPI ethanolamine phosphate transferase 3</fullName>
    </recommendedName>
</protein>
<evidence type="ECO:0000256" key="9">
    <source>
        <dbReference type="ARBA" id="ARBA00023180"/>
    </source>
</evidence>
<sequence>MNVKDLVHLKMLSFNYILLNFFFSCKDSNEFQLFPNENTDPKCWIKPSFKRVVILIVDALRYDFATYNKSLPSSQALPYQNKMPVFNEMLEDNPRQSRLYPFIADAPTTTMQRLKGLTTGSLPTFIDASNNFASEEIIEDNLIDQIVKHGKHMIMLGDDTWGSLFPGRFLRQHLYPSFNVMDLHTVDNGVLDHLQNELSGSDWDVIVGHFLGVDHCGHRYGPNHAEMANKLMQLNEEIR</sequence>
<name>A0AAV2QRR5_MEGNR</name>
<organism evidence="10 11">
    <name type="scientific">Meganyctiphanes norvegica</name>
    <name type="common">Northern krill</name>
    <name type="synonym">Thysanopoda norvegica</name>
    <dbReference type="NCBI Taxonomy" id="48144"/>
    <lineage>
        <taxon>Eukaryota</taxon>
        <taxon>Metazoa</taxon>
        <taxon>Ecdysozoa</taxon>
        <taxon>Arthropoda</taxon>
        <taxon>Crustacea</taxon>
        <taxon>Multicrustacea</taxon>
        <taxon>Malacostraca</taxon>
        <taxon>Eumalacostraca</taxon>
        <taxon>Eucarida</taxon>
        <taxon>Euphausiacea</taxon>
        <taxon>Euphausiidae</taxon>
        <taxon>Meganyctiphanes</taxon>
    </lineage>
</organism>
<keyword evidence="7" id="KW-1133">Transmembrane helix</keyword>
<dbReference type="PANTHER" id="PTHR23071">
    <property type="entry name" value="PHOSPHATIDYLINOSITOL GLYCAN"/>
    <property type="match status" value="1"/>
</dbReference>
<evidence type="ECO:0000256" key="1">
    <source>
        <dbReference type="ARBA" id="ARBA00004477"/>
    </source>
</evidence>
<reference evidence="10 11" key="1">
    <citation type="submission" date="2024-05" db="EMBL/GenBank/DDBJ databases">
        <authorList>
            <person name="Wallberg A."/>
        </authorList>
    </citation>
    <scope>NUCLEOTIDE SEQUENCE [LARGE SCALE GENOMIC DNA]</scope>
</reference>
<dbReference type="InterPro" id="IPR037675">
    <property type="entry name" value="PIG-O_N"/>
</dbReference>
<comment type="subcellular location">
    <subcellularLocation>
        <location evidence="1">Endoplasmic reticulum membrane</location>
        <topology evidence="1">Multi-pass membrane protein</topology>
    </subcellularLocation>
</comment>
<comment type="caution">
    <text evidence="10">The sequence shown here is derived from an EMBL/GenBank/DDBJ whole genome shotgun (WGS) entry which is preliminary data.</text>
</comment>
<evidence type="ECO:0000313" key="10">
    <source>
        <dbReference type="EMBL" id="CAL4098624.1"/>
    </source>
</evidence>
<dbReference type="InterPro" id="IPR017850">
    <property type="entry name" value="Alkaline_phosphatase_core_sf"/>
</dbReference>